<evidence type="ECO:0000313" key="2">
    <source>
        <dbReference type="EMBL" id="SMN21372.1"/>
    </source>
</evidence>
<keyword evidence="1" id="KW-1133">Transmembrane helix</keyword>
<proteinExistence type="predicted"/>
<keyword evidence="1" id="KW-0472">Membrane</keyword>
<feature type="transmembrane region" description="Helical" evidence="1">
    <location>
        <begin position="20"/>
        <end position="39"/>
    </location>
</feature>
<reference evidence="2 3" key="1">
    <citation type="submission" date="2017-04" db="EMBL/GenBank/DDBJ databases">
        <authorList>
            <person name="Afonso C.L."/>
            <person name="Miller P.J."/>
            <person name="Scott M.A."/>
            <person name="Spackman E."/>
            <person name="Goraichik I."/>
            <person name="Dimitrov K.M."/>
            <person name="Suarez D.L."/>
            <person name="Swayne D.E."/>
        </authorList>
    </citation>
    <scope>NUCLEOTIDE SEQUENCE [LARGE SCALE GENOMIC DNA]</scope>
</reference>
<protein>
    <submittedName>
        <fullName evidence="2">Uncharacterized protein</fullName>
    </submittedName>
</protein>
<name>A0A1X7R6X6_9SACH</name>
<keyword evidence="3" id="KW-1185">Reference proteome</keyword>
<accession>A0A1X7R6X6</accession>
<evidence type="ECO:0000256" key="1">
    <source>
        <dbReference type="SAM" id="Phobius"/>
    </source>
</evidence>
<sequence length="194" mass="21619">MSTLFTYEKLGLFSCSLTLTLYSLYNMNLTSLIISSYLASRITESVTPALMLKCPECYGFEGIEYARRAGVLSHWPIWQGMSAVIVKSLFDSLNGGCNILAAGVIISNFDEELDSSVVNVSSIINRISIQLSTRNYLQLIQDANYLCIVLLGLLTVTSENLQRIYTKKLIAIVLVTKIILSYKILLMKSIIKPK</sequence>
<gene>
    <name evidence="2" type="ORF">KASA_0K00088G</name>
</gene>
<dbReference type="EMBL" id="FXLY01000008">
    <property type="protein sequence ID" value="SMN21372.1"/>
    <property type="molecule type" value="Genomic_DNA"/>
</dbReference>
<organism evidence="2 3">
    <name type="scientific">Maudiozyma saulgeensis</name>
    <dbReference type="NCBI Taxonomy" id="1789683"/>
    <lineage>
        <taxon>Eukaryota</taxon>
        <taxon>Fungi</taxon>
        <taxon>Dikarya</taxon>
        <taxon>Ascomycota</taxon>
        <taxon>Saccharomycotina</taxon>
        <taxon>Saccharomycetes</taxon>
        <taxon>Saccharomycetales</taxon>
        <taxon>Saccharomycetaceae</taxon>
        <taxon>Maudiozyma</taxon>
    </lineage>
</organism>
<keyword evidence="1" id="KW-0812">Transmembrane</keyword>
<feature type="transmembrane region" description="Helical" evidence="1">
    <location>
        <begin position="169"/>
        <end position="186"/>
    </location>
</feature>
<dbReference type="AlphaFoldDB" id="A0A1X7R6X6"/>
<dbReference type="Proteomes" id="UP000196158">
    <property type="component" value="Unassembled WGS sequence"/>
</dbReference>
<evidence type="ECO:0000313" key="3">
    <source>
        <dbReference type="Proteomes" id="UP000196158"/>
    </source>
</evidence>